<proteinExistence type="predicted"/>
<name>A0A9N9A3J0_9GLOM</name>
<dbReference type="InterPro" id="IPR012337">
    <property type="entry name" value="RNaseH-like_sf"/>
</dbReference>
<evidence type="ECO:0000313" key="1">
    <source>
        <dbReference type="EMBL" id="CAG8515622.1"/>
    </source>
</evidence>
<dbReference type="EMBL" id="CAJVQA010001473">
    <property type="protein sequence ID" value="CAG8515622.1"/>
    <property type="molecule type" value="Genomic_DNA"/>
</dbReference>
<reference evidence="1" key="1">
    <citation type="submission" date="2021-06" db="EMBL/GenBank/DDBJ databases">
        <authorList>
            <person name="Kallberg Y."/>
            <person name="Tangrot J."/>
            <person name="Rosling A."/>
        </authorList>
    </citation>
    <scope>NUCLEOTIDE SEQUENCE</scope>
    <source>
        <strain evidence="1">FL966</strain>
    </source>
</reference>
<evidence type="ECO:0000313" key="2">
    <source>
        <dbReference type="Proteomes" id="UP000789759"/>
    </source>
</evidence>
<protein>
    <submittedName>
        <fullName evidence="1">10374_t:CDS:1</fullName>
    </submittedName>
</protein>
<gene>
    <name evidence="1" type="ORF">CPELLU_LOCUS3132</name>
</gene>
<dbReference type="SUPFAM" id="SSF53098">
    <property type="entry name" value="Ribonuclease H-like"/>
    <property type="match status" value="1"/>
</dbReference>
<comment type="caution">
    <text evidence="1">The sequence shown here is derived from an EMBL/GenBank/DDBJ whole genome shotgun (WGS) entry which is preliminary data.</text>
</comment>
<accession>A0A9N9A3J0</accession>
<dbReference type="OrthoDB" id="2354056at2759"/>
<dbReference type="AlphaFoldDB" id="A0A9N9A3J0"/>
<sequence length="148" mass="17065">MFDVYKEVGMSLDDKWVGFVLDSVDHDPELQGKIITVLCMAHQTNLLVKKIIKSKQFEPIISNMLHIINHFYNSNQALAKLRELEENKNLTSKYPCKADKISSTSTINMLDKDDELDDYDYEVDEIISNLEEVSLKIINDIENLDPDN</sequence>
<keyword evidence="2" id="KW-1185">Reference proteome</keyword>
<dbReference type="Proteomes" id="UP000789759">
    <property type="component" value="Unassembled WGS sequence"/>
</dbReference>
<organism evidence="1 2">
    <name type="scientific">Cetraspora pellucida</name>
    <dbReference type="NCBI Taxonomy" id="1433469"/>
    <lineage>
        <taxon>Eukaryota</taxon>
        <taxon>Fungi</taxon>
        <taxon>Fungi incertae sedis</taxon>
        <taxon>Mucoromycota</taxon>
        <taxon>Glomeromycotina</taxon>
        <taxon>Glomeromycetes</taxon>
        <taxon>Diversisporales</taxon>
        <taxon>Gigasporaceae</taxon>
        <taxon>Cetraspora</taxon>
    </lineage>
</organism>